<feature type="chain" id="PRO_5015645255" description="Outer membrane lipoprotein carrier protein LolA" evidence="2">
    <location>
        <begin position="20"/>
        <end position="202"/>
    </location>
</feature>
<dbReference type="Gene3D" id="2.50.20.10">
    <property type="entry name" value="Lipoprotein localisation LolA/LolB/LppX"/>
    <property type="match status" value="1"/>
</dbReference>
<evidence type="ECO:0008006" key="5">
    <source>
        <dbReference type="Google" id="ProtNLM"/>
    </source>
</evidence>
<proteinExistence type="predicted"/>
<sequence>MKKIIAIIAGVCMSTISFAQATKAISYIDGMQKKYKAMSSFAASFSYATDGGAPMNGSISVKGTKFRLKTAGQEIFNNGKEVSTYIKEINEVNVSAFDPADNDLNPAKIYSFDKKAYKISLAGEAGSIATVELVPTSKNAQMQKISIKINKGDHAVKEWTIINKAGKKQNFKVLKIESKSLEDKFFTFDKKQYPGVEVNDLR</sequence>
<evidence type="ECO:0000256" key="2">
    <source>
        <dbReference type="SAM" id="SignalP"/>
    </source>
</evidence>
<reference evidence="4" key="1">
    <citation type="submission" date="2018-05" db="EMBL/GenBank/DDBJ databases">
        <title>Pseudarcicella sp. HME7025 Genome sequencing and assembly.</title>
        <authorList>
            <person name="Kim H."/>
            <person name="Kang H."/>
            <person name="Joh K."/>
        </authorList>
    </citation>
    <scope>NUCLEOTIDE SEQUENCE [LARGE SCALE GENOMIC DNA]</scope>
    <source>
        <strain evidence="4">HME7025</strain>
    </source>
</reference>
<dbReference type="PANTHER" id="PTHR35869:SF1">
    <property type="entry name" value="OUTER-MEMBRANE LIPOPROTEIN CARRIER PROTEIN"/>
    <property type="match status" value="1"/>
</dbReference>
<keyword evidence="1 2" id="KW-0732">Signal</keyword>
<accession>A0A2S2DTX0</accession>
<dbReference type="SUPFAM" id="SSF89392">
    <property type="entry name" value="Prokaryotic lipoproteins and lipoprotein localization factors"/>
    <property type="match status" value="1"/>
</dbReference>
<evidence type="ECO:0000256" key="1">
    <source>
        <dbReference type="ARBA" id="ARBA00022729"/>
    </source>
</evidence>
<organism evidence="3 4">
    <name type="scientific">Aquirufa nivalisilvae</name>
    <dbReference type="NCBI Taxonomy" id="2516557"/>
    <lineage>
        <taxon>Bacteria</taxon>
        <taxon>Pseudomonadati</taxon>
        <taxon>Bacteroidota</taxon>
        <taxon>Cytophagia</taxon>
        <taxon>Cytophagales</taxon>
        <taxon>Flectobacillaceae</taxon>
        <taxon>Aquirufa</taxon>
    </lineage>
</organism>
<keyword evidence="4" id="KW-1185">Reference proteome</keyword>
<dbReference type="CDD" id="cd16325">
    <property type="entry name" value="LolA"/>
    <property type="match status" value="1"/>
</dbReference>
<dbReference type="AlphaFoldDB" id="A0A2S2DTX0"/>
<dbReference type="Proteomes" id="UP000245468">
    <property type="component" value="Chromosome"/>
</dbReference>
<evidence type="ECO:0000313" key="4">
    <source>
        <dbReference type="Proteomes" id="UP000245468"/>
    </source>
</evidence>
<dbReference type="RefSeq" id="WP_109322540.1">
    <property type="nucleotide sequence ID" value="NZ_CP029346.1"/>
</dbReference>
<dbReference type="OrthoDB" id="9810685at2"/>
<gene>
    <name evidence="3" type="ORF">HME7025_00947</name>
</gene>
<dbReference type="EMBL" id="CP029346">
    <property type="protein sequence ID" value="AWL08816.1"/>
    <property type="molecule type" value="Genomic_DNA"/>
</dbReference>
<feature type="signal peptide" evidence="2">
    <location>
        <begin position="1"/>
        <end position="19"/>
    </location>
</feature>
<name>A0A2S2DTX0_9BACT</name>
<dbReference type="KEGG" id="psez:HME7025_00947"/>
<dbReference type="InterPro" id="IPR004564">
    <property type="entry name" value="OM_lipoprot_carrier_LolA-like"/>
</dbReference>
<protein>
    <recommendedName>
        <fullName evidence="5">Outer membrane lipoprotein carrier protein LolA</fullName>
    </recommendedName>
</protein>
<dbReference type="InterPro" id="IPR029046">
    <property type="entry name" value="LolA/LolB/LppX"/>
</dbReference>
<dbReference type="Pfam" id="PF03548">
    <property type="entry name" value="LolA"/>
    <property type="match status" value="1"/>
</dbReference>
<dbReference type="PANTHER" id="PTHR35869">
    <property type="entry name" value="OUTER-MEMBRANE LIPOPROTEIN CARRIER PROTEIN"/>
    <property type="match status" value="1"/>
</dbReference>
<evidence type="ECO:0000313" key="3">
    <source>
        <dbReference type="EMBL" id="AWL08816.1"/>
    </source>
</evidence>